<dbReference type="PATRIC" id="fig|1231190.3.peg.305"/>
<evidence type="ECO:0000313" key="2">
    <source>
        <dbReference type="Proteomes" id="UP000007374"/>
    </source>
</evidence>
<accession>K2P2M5</accession>
<dbReference type="RefSeq" id="WP_009755611.1">
    <property type="nucleotide sequence ID" value="NZ_AMSI01000001.1"/>
</dbReference>
<sequence length="55" mass="6301">MAARARSFMRGIGDFFGTFESAMAVSAAVRDRRRVKETDLMRLGIDPSQFYQIRN</sequence>
<proteinExistence type="predicted"/>
<dbReference type="AlphaFoldDB" id="K2P2M5"/>
<dbReference type="STRING" id="721133.SAMN05216176_102293"/>
<dbReference type="Proteomes" id="UP000007374">
    <property type="component" value="Unassembled WGS sequence"/>
</dbReference>
<gene>
    <name evidence="1" type="ORF">NA8A_01440</name>
</gene>
<evidence type="ECO:0000313" key="1">
    <source>
        <dbReference type="EMBL" id="EKF44364.1"/>
    </source>
</evidence>
<organism evidence="1 2">
    <name type="scientific">Nitratireductor indicus C115</name>
    <dbReference type="NCBI Taxonomy" id="1231190"/>
    <lineage>
        <taxon>Bacteria</taxon>
        <taxon>Pseudomonadati</taxon>
        <taxon>Pseudomonadota</taxon>
        <taxon>Alphaproteobacteria</taxon>
        <taxon>Hyphomicrobiales</taxon>
        <taxon>Phyllobacteriaceae</taxon>
        <taxon>Nitratireductor</taxon>
    </lineage>
</organism>
<name>K2P2M5_9HYPH</name>
<keyword evidence="2" id="KW-1185">Reference proteome</keyword>
<reference evidence="1 2" key="1">
    <citation type="journal article" date="2012" name="J. Bacteriol.">
        <title>Genome Sequence of Nitratireductor indicus Type Strain C115.</title>
        <authorList>
            <person name="Lai Q."/>
            <person name="Li G."/>
            <person name="Yu Z."/>
            <person name="Shao Z."/>
        </authorList>
    </citation>
    <scope>NUCLEOTIDE SEQUENCE [LARGE SCALE GENOMIC DNA]</scope>
    <source>
        <strain evidence="1 2">C115</strain>
    </source>
</reference>
<protein>
    <submittedName>
        <fullName evidence="1">Uncharacterized protein</fullName>
    </submittedName>
</protein>
<comment type="caution">
    <text evidence="1">The sequence shown here is derived from an EMBL/GenBank/DDBJ whole genome shotgun (WGS) entry which is preliminary data.</text>
</comment>
<dbReference type="EMBL" id="AMSI01000001">
    <property type="protein sequence ID" value="EKF44364.1"/>
    <property type="molecule type" value="Genomic_DNA"/>
</dbReference>